<protein>
    <submittedName>
        <fullName evidence="2">Uncharacterized protein</fullName>
    </submittedName>
</protein>
<gene>
    <name evidence="2" type="ORF">DERF_014967</name>
</gene>
<comment type="caution">
    <text evidence="2">The sequence shown here is derived from an EMBL/GenBank/DDBJ whole genome shotgun (WGS) entry which is preliminary data.</text>
</comment>
<evidence type="ECO:0000313" key="2">
    <source>
        <dbReference type="EMBL" id="KAH9494272.1"/>
    </source>
</evidence>
<keyword evidence="1" id="KW-1133">Transmembrane helix</keyword>
<reference evidence="2" key="2">
    <citation type="journal article" date="2022" name="Res Sq">
        <title>Comparative Genomics Reveals Insights into the Divergent Evolution of Astigmatic Mites and Household Pest Adaptations.</title>
        <authorList>
            <person name="Xiong Q."/>
            <person name="Wan A.T.-Y."/>
            <person name="Liu X.-Y."/>
            <person name="Fung C.S.-H."/>
            <person name="Xiao X."/>
            <person name="Malainual N."/>
            <person name="Hou J."/>
            <person name="Wang L."/>
            <person name="Wang M."/>
            <person name="Yang K."/>
            <person name="Cui Y."/>
            <person name="Leung E."/>
            <person name="Nong W."/>
            <person name="Shin S.-K."/>
            <person name="Au S."/>
            <person name="Jeong K.Y."/>
            <person name="Chew F.T."/>
            <person name="Hui J."/>
            <person name="Leung T.F."/>
            <person name="Tungtrongchitr A."/>
            <person name="Zhong N."/>
            <person name="Liu Z."/>
            <person name="Tsui S."/>
        </authorList>
    </citation>
    <scope>NUCLEOTIDE SEQUENCE</scope>
    <source>
        <strain evidence="2">Derf</strain>
        <tissue evidence="2">Whole organism</tissue>
    </source>
</reference>
<proteinExistence type="predicted"/>
<keyword evidence="3" id="KW-1185">Reference proteome</keyword>
<dbReference type="EMBL" id="ASGP02000008">
    <property type="protein sequence ID" value="KAH9494272.1"/>
    <property type="molecule type" value="Genomic_DNA"/>
</dbReference>
<evidence type="ECO:0000256" key="1">
    <source>
        <dbReference type="SAM" id="Phobius"/>
    </source>
</evidence>
<reference evidence="2" key="1">
    <citation type="submission" date="2013-05" db="EMBL/GenBank/DDBJ databases">
        <authorList>
            <person name="Yim A.K.Y."/>
            <person name="Chan T.F."/>
            <person name="Ji K.M."/>
            <person name="Liu X.Y."/>
            <person name="Zhou J.W."/>
            <person name="Li R.Q."/>
            <person name="Yang K.Y."/>
            <person name="Li J."/>
            <person name="Li M."/>
            <person name="Law P.T.W."/>
            <person name="Wu Y.L."/>
            <person name="Cai Z.L."/>
            <person name="Qin H."/>
            <person name="Bao Y."/>
            <person name="Leung R.K.K."/>
            <person name="Ng P.K.S."/>
            <person name="Zou J."/>
            <person name="Zhong X.J."/>
            <person name="Ran P.X."/>
            <person name="Zhong N.S."/>
            <person name="Liu Z.G."/>
            <person name="Tsui S.K.W."/>
        </authorList>
    </citation>
    <scope>NUCLEOTIDE SEQUENCE</scope>
    <source>
        <strain evidence="2">Derf</strain>
        <tissue evidence="2">Whole organism</tissue>
    </source>
</reference>
<evidence type="ECO:0000313" key="3">
    <source>
        <dbReference type="Proteomes" id="UP000790347"/>
    </source>
</evidence>
<dbReference type="Proteomes" id="UP000790347">
    <property type="component" value="Unassembled WGS sequence"/>
</dbReference>
<keyword evidence="1" id="KW-0472">Membrane</keyword>
<sequence length="85" mass="9422">MYRLMWLKHLLPQLNTKHMTMFLSYSMNASITFGTINPGILPILFVKPINVPAKSGAISTCVELNPLKQAPLNVTANINNVELAI</sequence>
<dbReference type="AlphaFoldDB" id="A0A922HND1"/>
<accession>A0A922HND1</accession>
<name>A0A922HND1_DERFA</name>
<keyword evidence="1" id="KW-0812">Transmembrane</keyword>
<feature type="transmembrane region" description="Helical" evidence="1">
    <location>
        <begin position="21"/>
        <end position="45"/>
    </location>
</feature>
<organism evidence="2 3">
    <name type="scientific">Dermatophagoides farinae</name>
    <name type="common">American house dust mite</name>
    <dbReference type="NCBI Taxonomy" id="6954"/>
    <lineage>
        <taxon>Eukaryota</taxon>
        <taxon>Metazoa</taxon>
        <taxon>Ecdysozoa</taxon>
        <taxon>Arthropoda</taxon>
        <taxon>Chelicerata</taxon>
        <taxon>Arachnida</taxon>
        <taxon>Acari</taxon>
        <taxon>Acariformes</taxon>
        <taxon>Sarcoptiformes</taxon>
        <taxon>Astigmata</taxon>
        <taxon>Psoroptidia</taxon>
        <taxon>Analgoidea</taxon>
        <taxon>Pyroglyphidae</taxon>
        <taxon>Dermatophagoidinae</taxon>
        <taxon>Dermatophagoides</taxon>
    </lineage>
</organism>